<gene>
    <name evidence="1" type="ORF">dnm_045610</name>
</gene>
<organism evidence="1 2">
    <name type="scientific">Desulfonema magnum</name>
    <dbReference type="NCBI Taxonomy" id="45655"/>
    <lineage>
        <taxon>Bacteria</taxon>
        <taxon>Pseudomonadati</taxon>
        <taxon>Thermodesulfobacteriota</taxon>
        <taxon>Desulfobacteria</taxon>
        <taxon>Desulfobacterales</taxon>
        <taxon>Desulfococcaceae</taxon>
        <taxon>Desulfonema</taxon>
    </lineage>
</organism>
<evidence type="ECO:0000313" key="2">
    <source>
        <dbReference type="Proteomes" id="UP000663722"/>
    </source>
</evidence>
<proteinExistence type="predicted"/>
<sequence length="48" mass="5585">MIFVRGRNPAFFTDPVASPDREKPGFFKLLIFVRGRNPAFFHRLSSFP</sequence>
<protein>
    <submittedName>
        <fullName evidence="1">Uncharacterized protein</fullName>
    </submittedName>
</protein>
<reference evidence="1" key="1">
    <citation type="journal article" date="2021" name="Microb. Physiol.">
        <title>Proteogenomic Insights into the Physiology of Marine, Sulfate-Reducing, Filamentous Desulfonema limicola and Desulfonema magnum.</title>
        <authorList>
            <person name="Schnaars V."/>
            <person name="Wohlbrand L."/>
            <person name="Scheve S."/>
            <person name="Hinrichs C."/>
            <person name="Reinhardt R."/>
            <person name="Rabus R."/>
        </authorList>
    </citation>
    <scope>NUCLEOTIDE SEQUENCE</scope>
    <source>
        <strain evidence="1">4be13</strain>
    </source>
</reference>
<dbReference type="Proteomes" id="UP000663722">
    <property type="component" value="Chromosome"/>
</dbReference>
<dbReference type="EMBL" id="CP061800">
    <property type="protein sequence ID" value="QTA88515.1"/>
    <property type="molecule type" value="Genomic_DNA"/>
</dbReference>
<evidence type="ECO:0000313" key="1">
    <source>
        <dbReference type="EMBL" id="QTA88515.1"/>
    </source>
</evidence>
<keyword evidence="2" id="KW-1185">Reference proteome</keyword>
<dbReference type="KEGG" id="dmm:dnm_045610"/>
<dbReference type="AlphaFoldDB" id="A0A975GP79"/>
<accession>A0A975GP79</accession>
<name>A0A975GP79_9BACT</name>